<keyword evidence="1" id="KW-0472">Membrane</keyword>
<reference evidence="2" key="1">
    <citation type="submission" date="2014-09" db="EMBL/GenBank/DDBJ databases">
        <authorList>
            <person name="Probst J Alexander"/>
        </authorList>
    </citation>
    <scope>NUCLEOTIDE SEQUENCE</scope>
</reference>
<protein>
    <submittedName>
        <fullName evidence="2">Uncharacterized protein</fullName>
    </submittedName>
</protein>
<dbReference type="EMBL" id="CCXY01000035">
    <property type="protein sequence ID" value="CEG11206.1"/>
    <property type="molecule type" value="Genomic_DNA"/>
</dbReference>
<feature type="transmembrane region" description="Helical" evidence="1">
    <location>
        <begin position="174"/>
        <end position="195"/>
    </location>
</feature>
<dbReference type="Pfam" id="PF13527">
    <property type="entry name" value="Acetyltransf_9"/>
    <property type="match status" value="1"/>
</dbReference>
<dbReference type="SUPFAM" id="SSF55729">
    <property type="entry name" value="Acyl-CoA N-acyltransferases (Nat)"/>
    <property type="match status" value="2"/>
</dbReference>
<dbReference type="AlphaFoldDB" id="A0A098E6W5"/>
<proteinExistence type="predicted"/>
<keyword evidence="1" id="KW-1133">Transmembrane helix</keyword>
<dbReference type="InterPro" id="IPR016181">
    <property type="entry name" value="Acyl_CoA_acyltransferase"/>
</dbReference>
<keyword evidence="1" id="KW-0812">Transmembrane</keyword>
<name>A0A098E6W5_9ZZZZ</name>
<organism evidence="2">
    <name type="scientific">groundwater metagenome</name>
    <dbReference type="NCBI Taxonomy" id="717931"/>
    <lineage>
        <taxon>unclassified sequences</taxon>
        <taxon>metagenomes</taxon>
        <taxon>ecological metagenomes</taxon>
    </lineage>
</organism>
<sequence>MNALIEMIKSKIKIREIKNSDINEVLSRHNTHFGDGRKRTPDQWIWEYNGSYPDLFVFTVIEDNNQIVGTQGMIPIYIYVNGKRYLSGKSEDSLLNSKYRGGTLFQELYEYAMSLCNAKNMQCIWGYTPAVKVWKNKLQFSVYEKVMYESILILNLQNTLSEIFKSKRGMVKKIAMVPLIIFWYLYSLCISSFRFPKKSPRMKFSIEYKLRSINDLDVLYEHLRAKYPELIHIDQDEKYIVWRILKNSNNKYKTYFLYEDNILKAYCYAGIGNKKIASLTDFTFENAEAGTFLLRNLLNDLRNEKISKVSFLGNAKNPLMINTFNLLKRFGFLKIRSSMSFVLKNIAYKDEAILYDIKNWYVGGLWTERL</sequence>
<gene>
    <name evidence="2" type="ORF">MSIBF_A130002</name>
</gene>
<evidence type="ECO:0000313" key="2">
    <source>
        <dbReference type="EMBL" id="CEG11206.1"/>
    </source>
</evidence>
<evidence type="ECO:0000256" key="1">
    <source>
        <dbReference type="SAM" id="Phobius"/>
    </source>
</evidence>
<accession>A0A098E6W5</accession>
<dbReference type="Gene3D" id="3.40.630.30">
    <property type="match status" value="1"/>
</dbReference>